<reference evidence="2 3" key="2">
    <citation type="journal article" date="2013" name="Plant Cell Physiol.">
        <title>Rice Annotation Project Database (RAP-DB): an integrative and interactive database for rice genomics.</title>
        <authorList>
            <person name="Sakai H."/>
            <person name="Lee S.S."/>
            <person name="Tanaka T."/>
            <person name="Numa H."/>
            <person name="Kim J."/>
            <person name="Kawahara Y."/>
            <person name="Wakimoto H."/>
            <person name="Yang C.C."/>
            <person name="Iwamoto M."/>
            <person name="Abe T."/>
            <person name="Yamada Y."/>
            <person name="Muto A."/>
            <person name="Inokuchi H."/>
            <person name="Ikemura T."/>
            <person name="Matsumoto T."/>
            <person name="Sasaki T."/>
            <person name="Itoh T."/>
        </authorList>
    </citation>
    <scope>NUCLEOTIDE SEQUENCE [LARGE SCALE GENOMIC DNA]</scope>
    <source>
        <strain evidence="3">cv. Nipponbare</strain>
    </source>
</reference>
<dbReference type="InParanoid" id="A0A0P0XCB4"/>
<dbReference type="EMBL" id="AP014964">
    <property type="protein sequence ID" value="BAT04086.1"/>
    <property type="molecule type" value="Genomic_DNA"/>
</dbReference>
<reference evidence="3" key="1">
    <citation type="journal article" date="2005" name="Nature">
        <title>The map-based sequence of the rice genome.</title>
        <authorList>
            <consortium name="International rice genome sequencing project (IRGSP)"/>
            <person name="Matsumoto T."/>
            <person name="Wu J."/>
            <person name="Kanamori H."/>
            <person name="Katayose Y."/>
            <person name="Fujisawa M."/>
            <person name="Namiki N."/>
            <person name="Mizuno H."/>
            <person name="Yamamoto K."/>
            <person name="Antonio B.A."/>
            <person name="Baba T."/>
            <person name="Sakata K."/>
            <person name="Nagamura Y."/>
            <person name="Aoki H."/>
            <person name="Arikawa K."/>
            <person name="Arita K."/>
            <person name="Bito T."/>
            <person name="Chiden Y."/>
            <person name="Fujitsuka N."/>
            <person name="Fukunaka R."/>
            <person name="Hamada M."/>
            <person name="Harada C."/>
            <person name="Hayashi A."/>
            <person name="Hijishita S."/>
            <person name="Honda M."/>
            <person name="Hosokawa S."/>
            <person name="Ichikawa Y."/>
            <person name="Idonuma A."/>
            <person name="Iijima M."/>
            <person name="Ikeda M."/>
            <person name="Ikeno M."/>
            <person name="Ito K."/>
            <person name="Ito S."/>
            <person name="Ito T."/>
            <person name="Ito Y."/>
            <person name="Ito Y."/>
            <person name="Iwabuchi A."/>
            <person name="Kamiya K."/>
            <person name="Karasawa W."/>
            <person name="Kurita K."/>
            <person name="Katagiri S."/>
            <person name="Kikuta A."/>
            <person name="Kobayashi H."/>
            <person name="Kobayashi N."/>
            <person name="Machita K."/>
            <person name="Maehara T."/>
            <person name="Masukawa M."/>
            <person name="Mizubayashi T."/>
            <person name="Mukai Y."/>
            <person name="Nagasaki H."/>
            <person name="Nagata Y."/>
            <person name="Naito S."/>
            <person name="Nakashima M."/>
            <person name="Nakama Y."/>
            <person name="Nakamichi Y."/>
            <person name="Nakamura M."/>
            <person name="Meguro A."/>
            <person name="Negishi M."/>
            <person name="Ohta I."/>
            <person name="Ohta T."/>
            <person name="Okamoto M."/>
            <person name="Ono N."/>
            <person name="Saji S."/>
            <person name="Sakaguchi M."/>
            <person name="Sakai K."/>
            <person name="Shibata M."/>
            <person name="Shimokawa T."/>
            <person name="Song J."/>
            <person name="Takazaki Y."/>
            <person name="Terasawa K."/>
            <person name="Tsugane M."/>
            <person name="Tsuji K."/>
            <person name="Ueda S."/>
            <person name="Waki K."/>
            <person name="Yamagata H."/>
            <person name="Yamamoto M."/>
            <person name="Yamamoto S."/>
            <person name="Yamane H."/>
            <person name="Yoshiki S."/>
            <person name="Yoshihara R."/>
            <person name="Yukawa K."/>
            <person name="Zhong H."/>
            <person name="Yano M."/>
            <person name="Yuan Q."/>
            <person name="Ouyang S."/>
            <person name="Liu J."/>
            <person name="Jones K.M."/>
            <person name="Gansberger K."/>
            <person name="Moffat K."/>
            <person name="Hill J."/>
            <person name="Bera J."/>
            <person name="Fadrosh D."/>
            <person name="Jin S."/>
            <person name="Johri S."/>
            <person name="Kim M."/>
            <person name="Overton L."/>
            <person name="Reardon M."/>
            <person name="Tsitrin T."/>
            <person name="Vuong H."/>
            <person name="Weaver B."/>
            <person name="Ciecko A."/>
            <person name="Tallon L."/>
            <person name="Jackson J."/>
            <person name="Pai G."/>
            <person name="Aken S.V."/>
            <person name="Utterback T."/>
            <person name="Reidmuller S."/>
            <person name="Feldblyum T."/>
            <person name="Hsiao J."/>
            <person name="Zismann V."/>
            <person name="Iobst S."/>
            <person name="de Vazeille A.R."/>
            <person name="Buell C.R."/>
            <person name="Ying K."/>
            <person name="Li Y."/>
            <person name="Lu T."/>
            <person name="Huang Y."/>
            <person name="Zhao Q."/>
            <person name="Feng Q."/>
            <person name="Zhang L."/>
            <person name="Zhu J."/>
            <person name="Weng Q."/>
            <person name="Mu J."/>
            <person name="Lu Y."/>
            <person name="Fan D."/>
            <person name="Liu Y."/>
            <person name="Guan J."/>
            <person name="Zhang Y."/>
            <person name="Yu S."/>
            <person name="Liu X."/>
            <person name="Zhang Y."/>
            <person name="Hong G."/>
            <person name="Han B."/>
            <person name="Choisne N."/>
            <person name="Demange N."/>
            <person name="Orjeda G."/>
            <person name="Samain S."/>
            <person name="Cattolico L."/>
            <person name="Pelletier E."/>
            <person name="Couloux A."/>
            <person name="Segurens B."/>
            <person name="Wincker P."/>
            <person name="D'Hont A."/>
            <person name="Scarpelli C."/>
            <person name="Weissenbach J."/>
            <person name="Salanoubat M."/>
            <person name="Quetier F."/>
            <person name="Yu Y."/>
            <person name="Kim H.R."/>
            <person name="Rambo T."/>
            <person name="Currie J."/>
            <person name="Collura K."/>
            <person name="Luo M."/>
            <person name="Yang T."/>
            <person name="Ammiraju J.S.S."/>
            <person name="Engler F."/>
            <person name="Soderlund C."/>
            <person name="Wing R.A."/>
            <person name="Palmer L.E."/>
            <person name="de la Bastide M."/>
            <person name="Spiegel L."/>
            <person name="Nascimento L."/>
            <person name="Zutavern T."/>
            <person name="O'Shaughnessy A."/>
            <person name="Dike S."/>
            <person name="Dedhia N."/>
            <person name="Preston R."/>
            <person name="Balija V."/>
            <person name="McCombie W.R."/>
            <person name="Chow T."/>
            <person name="Chen H."/>
            <person name="Chung M."/>
            <person name="Chen C."/>
            <person name="Shaw J."/>
            <person name="Wu H."/>
            <person name="Hsiao K."/>
            <person name="Chao Y."/>
            <person name="Chu M."/>
            <person name="Cheng C."/>
            <person name="Hour A."/>
            <person name="Lee P."/>
            <person name="Lin S."/>
            <person name="Lin Y."/>
            <person name="Liou J."/>
            <person name="Liu S."/>
            <person name="Hsing Y."/>
            <person name="Raghuvanshi S."/>
            <person name="Mohanty A."/>
            <person name="Bharti A.K."/>
            <person name="Gaur A."/>
            <person name="Gupta V."/>
            <person name="Kumar D."/>
            <person name="Ravi V."/>
            <person name="Vij S."/>
            <person name="Kapur A."/>
            <person name="Khurana P."/>
            <person name="Khurana P."/>
            <person name="Khurana J.P."/>
            <person name="Tyagi A.K."/>
            <person name="Gaikwad K."/>
            <person name="Singh A."/>
            <person name="Dalal V."/>
            <person name="Srivastava S."/>
            <person name="Dixit A."/>
            <person name="Pal A.K."/>
            <person name="Ghazi I.A."/>
            <person name="Yadav M."/>
            <person name="Pandit A."/>
            <person name="Bhargava A."/>
            <person name="Sureshbabu K."/>
            <person name="Batra K."/>
            <person name="Sharma T.R."/>
            <person name="Mohapatra T."/>
            <person name="Singh N.K."/>
            <person name="Messing J."/>
            <person name="Nelson A.B."/>
            <person name="Fuks G."/>
            <person name="Kavchok S."/>
            <person name="Keizer G."/>
            <person name="Linton E."/>
            <person name="Llaca V."/>
            <person name="Song R."/>
            <person name="Tanyolac B."/>
            <person name="Young S."/>
            <person name="Ho-Il K."/>
            <person name="Hahn J.H."/>
            <person name="Sangsakoo G."/>
            <person name="Vanavichit A."/>
            <person name="de Mattos Luiz.A.T."/>
            <person name="Zimmer P.D."/>
            <person name="Malone G."/>
            <person name="Dellagostin O."/>
            <person name="de Oliveira A.C."/>
            <person name="Bevan M."/>
            <person name="Bancroft I."/>
            <person name="Minx P."/>
            <person name="Cordum H."/>
            <person name="Wilson R."/>
            <person name="Cheng Z."/>
            <person name="Jin W."/>
            <person name="Jiang J."/>
            <person name="Leong S.A."/>
            <person name="Iwama H."/>
            <person name="Gojobori T."/>
            <person name="Itoh T."/>
            <person name="Niimura Y."/>
            <person name="Fujii Y."/>
            <person name="Habara T."/>
            <person name="Sakai H."/>
            <person name="Sato Y."/>
            <person name="Wilson G."/>
            <person name="Kumar K."/>
            <person name="McCouch S."/>
            <person name="Juretic N."/>
            <person name="Hoen D."/>
            <person name="Wright S."/>
            <person name="Bruskiewich R."/>
            <person name="Bureau T."/>
            <person name="Miyao A."/>
            <person name="Hirochika H."/>
            <person name="Nishikawa T."/>
            <person name="Kadowaki K."/>
            <person name="Sugiura M."/>
            <person name="Burr B."/>
            <person name="Sasaki T."/>
        </authorList>
    </citation>
    <scope>NUCLEOTIDE SEQUENCE [LARGE SCALE GENOMIC DNA]</scope>
    <source>
        <strain evidence="3">cv. Nipponbare</strain>
    </source>
</reference>
<protein>
    <submittedName>
        <fullName evidence="2">Os08g0178150 protein</fullName>
    </submittedName>
</protein>
<proteinExistence type="predicted"/>
<accession>A0A0P0XCB4</accession>
<name>A0A0P0XCB4_ORYSJ</name>
<organism evidence="2 3">
    <name type="scientific">Oryza sativa subsp. japonica</name>
    <name type="common">Rice</name>
    <dbReference type="NCBI Taxonomy" id="39947"/>
    <lineage>
        <taxon>Eukaryota</taxon>
        <taxon>Viridiplantae</taxon>
        <taxon>Streptophyta</taxon>
        <taxon>Embryophyta</taxon>
        <taxon>Tracheophyta</taxon>
        <taxon>Spermatophyta</taxon>
        <taxon>Magnoliopsida</taxon>
        <taxon>Liliopsida</taxon>
        <taxon>Poales</taxon>
        <taxon>Poaceae</taxon>
        <taxon>BOP clade</taxon>
        <taxon>Oryzoideae</taxon>
        <taxon>Oryzeae</taxon>
        <taxon>Oryzinae</taxon>
        <taxon>Oryza</taxon>
        <taxon>Oryza sativa</taxon>
    </lineage>
</organism>
<sequence>MRPPEEATRQVKNTNAVIFPGYVLPPTVWTIAPPAIAAADQLSSAQAQPSSGEEGGGGRVGGGVWGSIPFMGRESSVAMLSNGCTDG</sequence>
<feature type="region of interest" description="Disordered" evidence="1">
    <location>
        <begin position="41"/>
        <end position="67"/>
    </location>
</feature>
<evidence type="ECO:0000256" key="1">
    <source>
        <dbReference type="SAM" id="MobiDB-lite"/>
    </source>
</evidence>
<evidence type="ECO:0000313" key="3">
    <source>
        <dbReference type="Proteomes" id="UP000059680"/>
    </source>
</evidence>
<keyword evidence="3" id="KW-1185">Reference proteome</keyword>
<evidence type="ECO:0000313" key="2">
    <source>
        <dbReference type="EMBL" id="BAT04086.1"/>
    </source>
</evidence>
<gene>
    <name evidence="2" type="ordered locus">Os08g0178150</name>
    <name evidence="2" type="ORF">OSNPB_080178150</name>
</gene>
<feature type="compositionally biased region" description="Gly residues" evidence="1">
    <location>
        <begin position="53"/>
        <end position="65"/>
    </location>
</feature>
<dbReference type="AlphaFoldDB" id="A0A0P0XCB4"/>
<dbReference type="Proteomes" id="UP000059680">
    <property type="component" value="Chromosome 8"/>
</dbReference>
<dbReference type="PaxDb" id="39947-A0A0P0XCB4"/>
<reference evidence="2 3" key="3">
    <citation type="journal article" date="2013" name="Rice">
        <title>Improvement of the Oryza sativa Nipponbare reference genome using next generation sequence and optical map data.</title>
        <authorList>
            <person name="Kawahara Y."/>
            <person name="de la Bastide M."/>
            <person name="Hamilton J.P."/>
            <person name="Kanamori H."/>
            <person name="McCombie W.R."/>
            <person name="Ouyang S."/>
            <person name="Schwartz D.C."/>
            <person name="Tanaka T."/>
            <person name="Wu J."/>
            <person name="Zhou S."/>
            <person name="Childs K.L."/>
            <person name="Davidson R.M."/>
            <person name="Lin H."/>
            <person name="Quesada-Ocampo L."/>
            <person name="Vaillancourt B."/>
            <person name="Sakai H."/>
            <person name="Lee S.S."/>
            <person name="Kim J."/>
            <person name="Numa H."/>
            <person name="Itoh T."/>
            <person name="Buell C.R."/>
            <person name="Matsumoto T."/>
        </authorList>
    </citation>
    <scope>NUCLEOTIDE SEQUENCE [LARGE SCALE GENOMIC DNA]</scope>
    <source>
        <strain evidence="3">cv. Nipponbare</strain>
    </source>
</reference>
<feature type="compositionally biased region" description="Low complexity" evidence="1">
    <location>
        <begin position="41"/>
        <end position="52"/>
    </location>
</feature>